<feature type="transmembrane region" description="Helical" evidence="7">
    <location>
        <begin position="343"/>
        <end position="367"/>
    </location>
</feature>
<dbReference type="EMBL" id="RLIH01000006">
    <property type="protein sequence ID" value="RVU54844.1"/>
    <property type="molecule type" value="Genomic_DNA"/>
</dbReference>
<dbReference type="RefSeq" id="WP_127724497.1">
    <property type="nucleotide sequence ID" value="NZ_RLIH01000006.1"/>
</dbReference>
<feature type="transmembrane region" description="Helical" evidence="7">
    <location>
        <begin position="110"/>
        <end position="131"/>
    </location>
</feature>
<comment type="subcellular location">
    <subcellularLocation>
        <location evidence="1">Cell membrane</location>
        <topology evidence="1">Multi-pass membrane protein</topology>
    </subcellularLocation>
</comment>
<evidence type="ECO:0000256" key="3">
    <source>
        <dbReference type="ARBA" id="ARBA00022475"/>
    </source>
</evidence>
<evidence type="ECO:0000256" key="5">
    <source>
        <dbReference type="ARBA" id="ARBA00022989"/>
    </source>
</evidence>
<evidence type="ECO:0000256" key="2">
    <source>
        <dbReference type="ARBA" id="ARBA00022448"/>
    </source>
</evidence>
<protein>
    <submittedName>
        <fullName evidence="9">MFS transporter</fullName>
    </submittedName>
</protein>
<dbReference type="GO" id="GO:0022857">
    <property type="term" value="F:transmembrane transporter activity"/>
    <property type="evidence" value="ECO:0007669"/>
    <property type="project" value="InterPro"/>
</dbReference>
<gene>
    <name evidence="9" type="ORF">EF514_05870</name>
</gene>
<evidence type="ECO:0000256" key="1">
    <source>
        <dbReference type="ARBA" id="ARBA00004651"/>
    </source>
</evidence>
<dbReference type="Proteomes" id="UP000288812">
    <property type="component" value="Unassembled WGS sequence"/>
</dbReference>
<evidence type="ECO:0000313" key="10">
    <source>
        <dbReference type="Proteomes" id="UP000288812"/>
    </source>
</evidence>
<comment type="caution">
    <text evidence="9">The sequence shown here is derived from an EMBL/GenBank/DDBJ whole genome shotgun (WGS) entry which is preliminary data.</text>
</comment>
<feature type="transmembrane region" description="Helical" evidence="7">
    <location>
        <begin position="245"/>
        <end position="271"/>
    </location>
</feature>
<feature type="transmembrane region" description="Helical" evidence="7">
    <location>
        <begin position="53"/>
        <end position="74"/>
    </location>
</feature>
<feature type="transmembrane region" description="Helical" evidence="7">
    <location>
        <begin position="308"/>
        <end position="331"/>
    </location>
</feature>
<reference evidence="9 10" key="1">
    <citation type="submission" date="2018-11" db="EMBL/GenBank/DDBJ databases">
        <title>Genome sequencing and assembly of Anaerosphaera sp. nov., GS7-6-2.</title>
        <authorList>
            <person name="Rettenmaier R."/>
            <person name="Liebl W."/>
            <person name="Zverlov V."/>
        </authorList>
    </citation>
    <scope>NUCLEOTIDE SEQUENCE [LARGE SCALE GENOMIC DNA]</scope>
    <source>
        <strain evidence="9 10">GS7-6-2</strain>
    </source>
</reference>
<dbReference type="PANTHER" id="PTHR43124">
    <property type="entry name" value="PURINE EFFLUX PUMP PBUE"/>
    <property type="match status" value="1"/>
</dbReference>
<sequence>MENVNRAKSDNKMLVFIFLALSYLVSSFHRVSLSVLSVPISQELGIGMDTIGTLGSILFFIYAIIQIPCGYLCDRIGPKKIILFSLIVTTIGSLSFGLSNSVHSLLLSRVLLSIGISTTYIPAITFVRLLFRSEEAGGLTGILLAFGTIGTIVASKPLQLLVDNFSWRVSFYIFAIIPFILFLFIVFSVGDIRIKASSSSLKDGERTKGLGLDRALVSLIIIFTICTGAVQSFQGLWFIPYFVDGYNFAFTTTSNLLLVFSTGYFLGTPIIGRLCDKFDVRKLLPIVSLINVVLWITLGLKIAHANIIFLGILLFSIGFFSAGLISIGFYYVGKFTKIDRRALITSILSFSGYIFTSFLLKFIGGIVSLSRGMDNLNSFFIFYAIIILICAFIFSYRKE</sequence>
<keyword evidence="2" id="KW-0813">Transport</keyword>
<keyword evidence="6 7" id="KW-0472">Membrane</keyword>
<dbReference type="OrthoDB" id="9773404at2"/>
<feature type="transmembrane region" description="Helical" evidence="7">
    <location>
        <begin position="138"/>
        <end position="158"/>
    </location>
</feature>
<evidence type="ECO:0000256" key="6">
    <source>
        <dbReference type="ARBA" id="ARBA00023136"/>
    </source>
</evidence>
<proteinExistence type="predicted"/>
<keyword evidence="3" id="KW-1003">Cell membrane</keyword>
<keyword evidence="4 7" id="KW-0812">Transmembrane</keyword>
<evidence type="ECO:0000259" key="8">
    <source>
        <dbReference type="PROSITE" id="PS50850"/>
    </source>
</evidence>
<feature type="transmembrane region" description="Helical" evidence="7">
    <location>
        <begin position="170"/>
        <end position="194"/>
    </location>
</feature>
<evidence type="ECO:0000313" key="9">
    <source>
        <dbReference type="EMBL" id="RVU54844.1"/>
    </source>
</evidence>
<feature type="domain" description="Major facilitator superfamily (MFS) profile" evidence="8">
    <location>
        <begin position="15"/>
        <end position="399"/>
    </location>
</feature>
<accession>A0A437S776</accession>
<dbReference type="PANTHER" id="PTHR43124:SF3">
    <property type="entry name" value="CHLORAMPHENICOL EFFLUX PUMP RV0191"/>
    <property type="match status" value="1"/>
</dbReference>
<feature type="transmembrane region" description="Helical" evidence="7">
    <location>
        <begin position="283"/>
        <end position="302"/>
    </location>
</feature>
<dbReference type="InterPro" id="IPR011701">
    <property type="entry name" value="MFS"/>
</dbReference>
<dbReference type="Pfam" id="PF07690">
    <property type="entry name" value="MFS_1"/>
    <property type="match status" value="1"/>
</dbReference>
<name>A0A437S776_9FIRM</name>
<organism evidence="9 10">
    <name type="scientific">Anaerosphaera multitolerans</name>
    <dbReference type="NCBI Taxonomy" id="2487351"/>
    <lineage>
        <taxon>Bacteria</taxon>
        <taxon>Bacillati</taxon>
        <taxon>Bacillota</taxon>
        <taxon>Tissierellia</taxon>
        <taxon>Tissierellales</taxon>
        <taxon>Peptoniphilaceae</taxon>
        <taxon>Anaerosphaera</taxon>
    </lineage>
</organism>
<feature type="transmembrane region" description="Helical" evidence="7">
    <location>
        <begin position="81"/>
        <end position="98"/>
    </location>
</feature>
<keyword evidence="10" id="KW-1185">Reference proteome</keyword>
<dbReference type="InterPro" id="IPR050189">
    <property type="entry name" value="MFS_Efflux_Transporters"/>
</dbReference>
<feature type="transmembrane region" description="Helical" evidence="7">
    <location>
        <begin position="379"/>
        <end position="396"/>
    </location>
</feature>
<dbReference type="SUPFAM" id="SSF103473">
    <property type="entry name" value="MFS general substrate transporter"/>
    <property type="match status" value="1"/>
</dbReference>
<evidence type="ECO:0000256" key="4">
    <source>
        <dbReference type="ARBA" id="ARBA00022692"/>
    </source>
</evidence>
<keyword evidence="5 7" id="KW-1133">Transmembrane helix</keyword>
<feature type="transmembrane region" description="Helical" evidence="7">
    <location>
        <begin position="215"/>
        <end position="239"/>
    </location>
</feature>
<dbReference type="Gene3D" id="1.20.1250.20">
    <property type="entry name" value="MFS general substrate transporter like domains"/>
    <property type="match status" value="2"/>
</dbReference>
<dbReference type="InterPro" id="IPR020846">
    <property type="entry name" value="MFS_dom"/>
</dbReference>
<dbReference type="AlphaFoldDB" id="A0A437S776"/>
<evidence type="ECO:0000256" key="7">
    <source>
        <dbReference type="SAM" id="Phobius"/>
    </source>
</evidence>
<dbReference type="InterPro" id="IPR036259">
    <property type="entry name" value="MFS_trans_sf"/>
</dbReference>
<dbReference type="GO" id="GO:0005886">
    <property type="term" value="C:plasma membrane"/>
    <property type="evidence" value="ECO:0007669"/>
    <property type="project" value="UniProtKB-SubCell"/>
</dbReference>
<dbReference type="PROSITE" id="PS50850">
    <property type="entry name" value="MFS"/>
    <property type="match status" value="1"/>
</dbReference>